<dbReference type="NCBIfam" id="TIGR00004">
    <property type="entry name" value="Rid family detoxifying hydrolase"/>
    <property type="match status" value="1"/>
</dbReference>
<gene>
    <name evidence="3" type="ORF">ATN88_07710</name>
</gene>
<proteinExistence type="inferred from homology"/>
<evidence type="ECO:0000313" key="4">
    <source>
        <dbReference type="Proteomes" id="UP000070529"/>
    </source>
</evidence>
<dbReference type="InterPro" id="IPR006175">
    <property type="entry name" value="YjgF/YER057c/UK114"/>
</dbReference>
<dbReference type="PANTHER" id="PTHR11803">
    <property type="entry name" value="2-IMINOBUTANOATE/2-IMINOPROPANOATE DEAMINASE RIDA"/>
    <property type="match status" value="1"/>
</dbReference>
<dbReference type="GO" id="GO:0019239">
    <property type="term" value="F:deaminase activity"/>
    <property type="evidence" value="ECO:0007669"/>
    <property type="project" value="TreeGrafter"/>
</dbReference>
<dbReference type="STRING" id="294935.ATN88_07710"/>
<name>A0A135I526_9GAMM</name>
<dbReference type="Pfam" id="PF01042">
    <property type="entry name" value="Ribonuc_L-PSP"/>
    <property type="match status" value="1"/>
</dbReference>
<dbReference type="PANTHER" id="PTHR11803:SF39">
    <property type="entry name" value="2-IMINOBUTANOATE_2-IMINOPROPANOATE DEAMINASE"/>
    <property type="match status" value="1"/>
</dbReference>
<dbReference type="OrthoDB" id="9803101at2"/>
<protein>
    <submittedName>
        <fullName evidence="3">Reactive intermediate/imine deaminase</fullName>
    </submittedName>
</protein>
<dbReference type="Gene3D" id="3.30.1330.40">
    <property type="entry name" value="RutC-like"/>
    <property type="match status" value="1"/>
</dbReference>
<evidence type="ECO:0000313" key="3">
    <source>
        <dbReference type="EMBL" id="KXF80559.1"/>
    </source>
</evidence>
<dbReference type="CDD" id="cd00448">
    <property type="entry name" value="YjgF_YER057c_UK114_family"/>
    <property type="match status" value="1"/>
</dbReference>
<dbReference type="RefSeq" id="WP_067419085.1">
    <property type="nucleotide sequence ID" value="NZ_LNTY01000050.1"/>
</dbReference>
<dbReference type="Proteomes" id="UP000070529">
    <property type="component" value="Unassembled WGS sequence"/>
</dbReference>
<dbReference type="FunFam" id="3.30.1330.40:FF:000001">
    <property type="entry name" value="L-PSP family endoribonuclease"/>
    <property type="match status" value="1"/>
</dbReference>
<dbReference type="InterPro" id="IPR035959">
    <property type="entry name" value="RutC-like_sf"/>
</dbReference>
<feature type="chain" id="PRO_5007465612" evidence="2">
    <location>
        <begin position="23"/>
        <end position="152"/>
    </location>
</feature>
<dbReference type="AlphaFoldDB" id="A0A135I526"/>
<keyword evidence="2" id="KW-0732">Signal</keyword>
<comment type="similarity">
    <text evidence="1">Belongs to the RutC family.</text>
</comment>
<sequence length="152" mass="16401">MKSTVKMSLGSLLLVSSFSVLSHQSDDIEYLNSGKVIPTTLPFSEAVRVDDTVYLSGQIGILPGTLKLVAGGLEAESRQTMDNIKMSLNAHGFTMSDIVKCTVMMTDISQWETFNNVYKTYFTGKYPARSAFGSTGLALGANIEVECIAAVD</sequence>
<reference evidence="3 4" key="1">
    <citation type="submission" date="2015-11" db="EMBL/GenBank/DDBJ databases">
        <title>Genomic Taxonomy of the Vibrionaceae.</title>
        <authorList>
            <person name="Gomez-Gil B."/>
            <person name="Enciso-Ibarra J."/>
        </authorList>
    </citation>
    <scope>NUCLEOTIDE SEQUENCE [LARGE SCALE GENOMIC DNA]</scope>
    <source>
        <strain evidence="3 4">CAIM 912</strain>
    </source>
</reference>
<keyword evidence="4" id="KW-1185">Reference proteome</keyword>
<organism evidence="3 4">
    <name type="scientific">Enterovibrio coralii</name>
    <dbReference type="NCBI Taxonomy" id="294935"/>
    <lineage>
        <taxon>Bacteria</taxon>
        <taxon>Pseudomonadati</taxon>
        <taxon>Pseudomonadota</taxon>
        <taxon>Gammaproteobacteria</taxon>
        <taxon>Vibrionales</taxon>
        <taxon>Vibrionaceae</taxon>
        <taxon>Enterovibrio</taxon>
    </lineage>
</organism>
<evidence type="ECO:0000256" key="2">
    <source>
        <dbReference type="SAM" id="SignalP"/>
    </source>
</evidence>
<evidence type="ECO:0000256" key="1">
    <source>
        <dbReference type="ARBA" id="ARBA00010552"/>
    </source>
</evidence>
<dbReference type="InterPro" id="IPR006056">
    <property type="entry name" value="RidA"/>
</dbReference>
<dbReference type="GO" id="GO:0005829">
    <property type="term" value="C:cytosol"/>
    <property type="evidence" value="ECO:0007669"/>
    <property type="project" value="TreeGrafter"/>
</dbReference>
<dbReference type="EMBL" id="LNTY01000050">
    <property type="protein sequence ID" value="KXF80559.1"/>
    <property type="molecule type" value="Genomic_DNA"/>
</dbReference>
<dbReference type="SUPFAM" id="SSF55298">
    <property type="entry name" value="YjgF-like"/>
    <property type="match status" value="1"/>
</dbReference>
<feature type="signal peptide" evidence="2">
    <location>
        <begin position="1"/>
        <end position="22"/>
    </location>
</feature>
<accession>A0A135I526</accession>
<comment type="caution">
    <text evidence="3">The sequence shown here is derived from an EMBL/GenBank/DDBJ whole genome shotgun (WGS) entry which is preliminary data.</text>
</comment>